<dbReference type="InterPro" id="IPR036390">
    <property type="entry name" value="WH_DNA-bd_sf"/>
</dbReference>
<dbReference type="Pfam" id="PF05158">
    <property type="entry name" value="RNA_pol_Rpc34"/>
    <property type="match status" value="2"/>
</dbReference>
<keyword evidence="5" id="KW-0539">Nucleus</keyword>
<dbReference type="PANTHER" id="PTHR12780">
    <property type="entry name" value="RNA POLYMERASE III DNA DIRECTED , 39KD SUBUNIT-RELATED"/>
    <property type="match status" value="1"/>
</dbReference>
<dbReference type="InterPro" id="IPR016049">
    <property type="entry name" value="RNA_pol_Rpc34-like"/>
</dbReference>
<evidence type="ECO:0008006" key="9">
    <source>
        <dbReference type="Google" id="ProtNLM"/>
    </source>
</evidence>
<feature type="compositionally biased region" description="Low complexity" evidence="6">
    <location>
        <begin position="187"/>
        <end position="204"/>
    </location>
</feature>
<evidence type="ECO:0000313" key="7">
    <source>
        <dbReference type="EMBL" id="CAL1699572.1"/>
    </source>
</evidence>
<sequence length="502" mass="56502">MSGRKLNALEQKLHQGALAAEDKTLTPKELESMSPDAAARTAALNFLLSAGLLKMLKDAKGKILFRAVGKREVEVKKDLTGEEAIVLGHIQAAGNEGIWTKHIKVKTELHQTVLDRCLKSLTQKQLVKAVKGSVQHPTRKMYMLFHLEPSVEVTGGPWYTDKELDTEFIKMLLKACLKFIRDRSQPRAKSSSDSSSQRQLFPISASPPYPSPAQIQAFLNKSRITETQLSVEHVEMLLEVLVLDGEIEKVFCRSSRVLLYLTLHLIQVPAMGAALWESSADTGDRNASESEEEYRKNKKRKRSEDSERRRKRKRRMESGSGSDSESDVSSKRKQKKRKSRDDSDEESDSEEVTKRRKKKGKKRRAERSDEGDSDTESENDRKKKRSKSSSSSSSKSKSKRRKYESSPPSSSSESESDAPSRRSKSKSKRSSSPAMALMDESFTGGVYVYRAIQSERLLSFGFSQAPCGRCPQFDFCKGGGPVNPQECVYFEEWLGKQEVKIE</sequence>
<keyword evidence="8" id="KW-1185">Reference proteome</keyword>
<gene>
    <name evidence="7" type="ORF">GFSPODELE1_LOCUS2741</name>
</gene>
<keyword evidence="4" id="KW-0804">Transcription</keyword>
<protein>
    <recommendedName>
        <fullName evidence="9">DNA-directed RNA polymerase III subunit RPC6</fullName>
    </recommendedName>
</protein>
<dbReference type="Gene3D" id="1.10.10.10">
    <property type="entry name" value="Winged helix-like DNA-binding domain superfamily/Winged helix DNA-binding domain"/>
    <property type="match status" value="1"/>
</dbReference>
<proteinExistence type="inferred from homology"/>
<feature type="compositionally biased region" description="Basic residues" evidence="6">
    <location>
        <begin position="354"/>
        <end position="365"/>
    </location>
</feature>
<comment type="subcellular location">
    <subcellularLocation>
        <location evidence="1">Nucleus</location>
    </subcellularLocation>
</comment>
<dbReference type="InterPro" id="IPR036388">
    <property type="entry name" value="WH-like_DNA-bd_sf"/>
</dbReference>
<comment type="similarity">
    <text evidence="2">Belongs to the eukaryotic RPC34/RPC39 RNA polymerase subunit family.</text>
</comment>
<evidence type="ECO:0000256" key="4">
    <source>
        <dbReference type="ARBA" id="ARBA00023163"/>
    </source>
</evidence>
<evidence type="ECO:0000256" key="2">
    <source>
        <dbReference type="ARBA" id="ARBA00011038"/>
    </source>
</evidence>
<dbReference type="EMBL" id="OZ037954">
    <property type="protein sequence ID" value="CAL1699572.1"/>
    <property type="molecule type" value="Genomic_DNA"/>
</dbReference>
<feature type="region of interest" description="Disordered" evidence="6">
    <location>
        <begin position="280"/>
        <end position="436"/>
    </location>
</feature>
<dbReference type="Proteomes" id="UP001497453">
    <property type="component" value="Chromosome 11"/>
</dbReference>
<name>A0ABP1CV72_9APHY</name>
<dbReference type="SUPFAM" id="SSF46785">
    <property type="entry name" value="Winged helix' DNA-binding domain"/>
    <property type="match status" value="1"/>
</dbReference>
<feature type="region of interest" description="Disordered" evidence="6">
    <location>
        <begin position="186"/>
        <end position="208"/>
    </location>
</feature>
<evidence type="ECO:0000256" key="5">
    <source>
        <dbReference type="ARBA" id="ARBA00023242"/>
    </source>
</evidence>
<evidence type="ECO:0000256" key="3">
    <source>
        <dbReference type="ARBA" id="ARBA00022478"/>
    </source>
</evidence>
<evidence type="ECO:0000256" key="6">
    <source>
        <dbReference type="SAM" id="MobiDB-lite"/>
    </source>
</evidence>
<evidence type="ECO:0000256" key="1">
    <source>
        <dbReference type="ARBA" id="ARBA00004123"/>
    </source>
</evidence>
<dbReference type="InterPro" id="IPR007832">
    <property type="entry name" value="RNA_pol_Rpc34"/>
</dbReference>
<evidence type="ECO:0000313" key="8">
    <source>
        <dbReference type="Proteomes" id="UP001497453"/>
    </source>
</evidence>
<keyword evidence="3" id="KW-0240">DNA-directed RNA polymerase</keyword>
<accession>A0ABP1CV72</accession>
<reference evidence="8" key="1">
    <citation type="submission" date="2024-04" db="EMBL/GenBank/DDBJ databases">
        <authorList>
            <person name="Shaw F."/>
            <person name="Minotto A."/>
        </authorList>
    </citation>
    <scope>NUCLEOTIDE SEQUENCE [LARGE SCALE GENOMIC DNA]</scope>
</reference>
<organism evidence="7 8">
    <name type="scientific">Somion occarium</name>
    <dbReference type="NCBI Taxonomy" id="3059160"/>
    <lineage>
        <taxon>Eukaryota</taxon>
        <taxon>Fungi</taxon>
        <taxon>Dikarya</taxon>
        <taxon>Basidiomycota</taxon>
        <taxon>Agaricomycotina</taxon>
        <taxon>Agaricomycetes</taxon>
        <taxon>Polyporales</taxon>
        <taxon>Cerrenaceae</taxon>
        <taxon>Somion</taxon>
    </lineage>
</organism>